<sequence length="127" mass="13996">MLETVYSHDIPVTASHTNADLRVFREDTFQRQPEQTEQKSSRGCYLGLQFRGNKIKLQIRQQQPGRWLKNIVKSFSARRKCSGPQAGDKSDRTGPGGGRQGAGGEDQGRVGLPEVVTGPEGMDPTPE</sequence>
<comment type="caution">
    <text evidence="2">The sequence shown here is derived from an EMBL/GenBank/DDBJ whole genome shotgun (WGS) entry which is preliminary data.</text>
</comment>
<evidence type="ECO:0000313" key="2">
    <source>
        <dbReference type="EMBL" id="KAA0714776.1"/>
    </source>
</evidence>
<feature type="region of interest" description="Disordered" evidence="1">
    <location>
        <begin position="78"/>
        <end position="127"/>
    </location>
</feature>
<protein>
    <submittedName>
        <fullName evidence="2">Uncharacterized protein</fullName>
    </submittedName>
</protein>
<dbReference type="AlphaFoldDB" id="A0A5A9P209"/>
<organism evidence="2 3">
    <name type="scientific">Triplophysa tibetana</name>
    <dbReference type="NCBI Taxonomy" id="1572043"/>
    <lineage>
        <taxon>Eukaryota</taxon>
        <taxon>Metazoa</taxon>
        <taxon>Chordata</taxon>
        <taxon>Craniata</taxon>
        <taxon>Vertebrata</taxon>
        <taxon>Euteleostomi</taxon>
        <taxon>Actinopterygii</taxon>
        <taxon>Neopterygii</taxon>
        <taxon>Teleostei</taxon>
        <taxon>Ostariophysi</taxon>
        <taxon>Cypriniformes</taxon>
        <taxon>Nemacheilidae</taxon>
        <taxon>Triplophysa</taxon>
    </lineage>
</organism>
<evidence type="ECO:0000256" key="1">
    <source>
        <dbReference type="SAM" id="MobiDB-lite"/>
    </source>
</evidence>
<accession>A0A5A9P209</accession>
<dbReference type="EMBL" id="SOYY01000011">
    <property type="protein sequence ID" value="KAA0714776.1"/>
    <property type="molecule type" value="Genomic_DNA"/>
</dbReference>
<name>A0A5A9P209_9TELE</name>
<evidence type="ECO:0000313" key="3">
    <source>
        <dbReference type="Proteomes" id="UP000324632"/>
    </source>
</evidence>
<dbReference type="Proteomes" id="UP000324632">
    <property type="component" value="Chromosome 11"/>
</dbReference>
<proteinExistence type="predicted"/>
<reference evidence="2 3" key="1">
    <citation type="journal article" date="2019" name="Mol. Ecol. Resour.">
        <title>Chromosome-level genome assembly of Triplophysa tibetana, a fish adapted to the harsh high-altitude environment of the Tibetan Plateau.</title>
        <authorList>
            <person name="Yang X."/>
            <person name="Liu H."/>
            <person name="Ma Z."/>
            <person name="Zou Y."/>
            <person name="Zou M."/>
            <person name="Mao Y."/>
            <person name="Li X."/>
            <person name="Wang H."/>
            <person name="Chen T."/>
            <person name="Wang W."/>
            <person name="Yang R."/>
        </authorList>
    </citation>
    <scope>NUCLEOTIDE SEQUENCE [LARGE SCALE GENOMIC DNA]</scope>
    <source>
        <strain evidence="2">TTIB1903HZAU</strain>
        <tissue evidence="2">Muscle</tissue>
    </source>
</reference>
<feature type="compositionally biased region" description="Gly residues" evidence="1">
    <location>
        <begin position="94"/>
        <end position="105"/>
    </location>
</feature>
<gene>
    <name evidence="2" type="ORF">E1301_Tti006384</name>
</gene>
<keyword evidence="3" id="KW-1185">Reference proteome</keyword>